<gene>
    <name evidence="1" type="ORF">EVAR_79093_1</name>
</gene>
<name>A0A4C1X3T2_EUMVA</name>
<dbReference type="OrthoDB" id="7468774at2759"/>
<dbReference type="AlphaFoldDB" id="A0A4C1X3T2"/>
<dbReference type="EMBL" id="BGZK01000705">
    <property type="protein sequence ID" value="GBP56957.1"/>
    <property type="molecule type" value="Genomic_DNA"/>
</dbReference>
<protein>
    <submittedName>
        <fullName evidence="1">Uncharacterized protein</fullName>
    </submittedName>
</protein>
<proteinExistence type="predicted"/>
<comment type="caution">
    <text evidence="1">The sequence shown here is derived from an EMBL/GenBank/DDBJ whole genome shotgun (WGS) entry which is preliminary data.</text>
</comment>
<keyword evidence="2" id="KW-1185">Reference proteome</keyword>
<organism evidence="1 2">
    <name type="scientific">Eumeta variegata</name>
    <name type="common">Bagworm moth</name>
    <name type="synonym">Eumeta japonica</name>
    <dbReference type="NCBI Taxonomy" id="151549"/>
    <lineage>
        <taxon>Eukaryota</taxon>
        <taxon>Metazoa</taxon>
        <taxon>Ecdysozoa</taxon>
        <taxon>Arthropoda</taxon>
        <taxon>Hexapoda</taxon>
        <taxon>Insecta</taxon>
        <taxon>Pterygota</taxon>
        <taxon>Neoptera</taxon>
        <taxon>Endopterygota</taxon>
        <taxon>Lepidoptera</taxon>
        <taxon>Glossata</taxon>
        <taxon>Ditrysia</taxon>
        <taxon>Tineoidea</taxon>
        <taxon>Psychidae</taxon>
        <taxon>Oiketicinae</taxon>
        <taxon>Eumeta</taxon>
    </lineage>
</organism>
<reference evidence="1 2" key="1">
    <citation type="journal article" date="2019" name="Commun. Biol.">
        <title>The bagworm genome reveals a unique fibroin gene that provides high tensile strength.</title>
        <authorList>
            <person name="Kono N."/>
            <person name="Nakamura H."/>
            <person name="Ohtoshi R."/>
            <person name="Tomita M."/>
            <person name="Numata K."/>
            <person name="Arakawa K."/>
        </authorList>
    </citation>
    <scope>NUCLEOTIDE SEQUENCE [LARGE SCALE GENOMIC DNA]</scope>
</reference>
<evidence type="ECO:0000313" key="2">
    <source>
        <dbReference type="Proteomes" id="UP000299102"/>
    </source>
</evidence>
<sequence length="235" mass="26547">MRLAQFRRDACTSRKKKCCSGIFRRALKESVLQACVLSLTLFILHINDLLKIGDLRCYADDSFVDPLCLGHSHFSRNHANRIQRRTFRIVSDLVVSVQFDLLALLKDVASLCIMELLHYRGIFAPVQGKNSKSGSKRSLSASSSPLPVQIKRHKPSVPRELRLESNKNVFKYQFCAPLRKVDSSRALSERNVSAVVSTGQKTRLKSSALFSAIDPSVTAEFQALSRKDYRKVDYL</sequence>
<dbReference type="Proteomes" id="UP000299102">
    <property type="component" value="Unassembled WGS sequence"/>
</dbReference>
<evidence type="ECO:0000313" key="1">
    <source>
        <dbReference type="EMBL" id="GBP56957.1"/>
    </source>
</evidence>
<accession>A0A4C1X3T2</accession>